<dbReference type="CDD" id="cd16936">
    <property type="entry name" value="HATPase_RsbW-like"/>
    <property type="match status" value="1"/>
</dbReference>
<feature type="domain" description="Histidine kinase/HSP90-like ATPase" evidence="3">
    <location>
        <begin position="8"/>
        <end position="97"/>
    </location>
</feature>
<keyword evidence="1" id="KW-0723">Serine/threonine-protein kinase</keyword>
<protein>
    <recommendedName>
        <fullName evidence="3">Histidine kinase/HSP90-like ATPase domain-containing protein</fullName>
    </recommendedName>
</protein>
<proteinExistence type="predicted"/>
<dbReference type="InterPro" id="IPR050267">
    <property type="entry name" value="Anti-sigma-factor_SerPK"/>
</dbReference>
<reference evidence="5" key="1">
    <citation type="journal article" date="2019" name="Int. J. Syst. Evol. Microbiol.">
        <title>The Global Catalogue of Microorganisms (GCM) 10K type strain sequencing project: providing services to taxonomists for standard genome sequencing and annotation.</title>
        <authorList>
            <consortium name="The Broad Institute Genomics Platform"/>
            <consortium name="The Broad Institute Genome Sequencing Center for Infectious Disease"/>
            <person name="Wu L."/>
            <person name="Ma J."/>
        </authorList>
    </citation>
    <scope>NUCLEOTIDE SEQUENCE [LARGE SCALE GENOMIC DNA]</scope>
    <source>
        <strain evidence="5">JCM 6923</strain>
    </source>
</reference>
<dbReference type="Gene3D" id="3.30.565.10">
    <property type="entry name" value="Histidine kinase-like ATPase, C-terminal domain"/>
    <property type="match status" value="1"/>
</dbReference>
<dbReference type="EMBL" id="BAAATL010000039">
    <property type="protein sequence ID" value="GAA2507452.1"/>
    <property type="molecule type" value="Genomic_DNA"/>
</dbReference>
<dbReference type="SUPFAM" id="SSF55874">
    <property type="entry name" value="ATPase domain of HSP90 chaperone/DNA topoisomerase II/histidine kinase"/>
    <property type="match status" value="1"/>
</dbReference>
<dbReference type="PANTHER" id="PTHR35526">
    <property type="entry name" value="ANTI-SIGMA-F FACTOR RSBW-RELATED"/>
    <property type="match status" value="1"/>
</dbReference>
<feature type="compositionally biased region" description="Polar residues" evidence="2">
    <location>
        <begin position="52"/>
        <end position="69"/>
    </location>
</feature>
<accession>A0ABP6A0E8</accession>
<keyword evidence="1" id="KW-0418">Kinase</keyword>
<dbReference type="InterPro" id="IPR036890">
    <property type="entry name" value="HATPase_C_sf"/>
</dbReference>
<evidence type="ECO:0000313" key="5">
    <source>
        <dbReference type="Proteomes" id="UP001501721"/>
    </source>
</evidence>
<sequence>MLDGHPRSEDAALVVTELGTNAVVHTASGNPGGTFHVALTVSPLAVVIEVTDSGTSETSPRVQRPTPESTHGRGLGMVAALADRVRIQGGDPGRTVAAELDAPLHCQEPTPQPARAQGLLP</sequence>
<comment type="caution">
    <text evidence="4">The sequence shown here is derived from an EMBL/GenBank/DDBJ whole genome shotgun (WGS) entry which is preliminary data.</text>
</comment>
<gene>
    <name evidence="4" type="ORF">GCM10010422_68240</name>
</gene>
<organism evidence="4 5">
    <name type="scientific">Streptomyces graminearus</name>
    <dbReference type="NCBI Taxonomy" id="284030"/>
    <lineage>
        <taxon>Bacteria</taxon>
        <taxon>Bacillati</taxon>
        <taxon>Actinomycetota</taxon>
        <taxon>Actinomycetes</taxon>
        <taxon>Kitasatosporales</taxon>
        <taxon>Streptomycetaceae</taxon>
        <taxon>Streptomyces</taxon>
    </lineage>
</organism>
<keyword evidence="1" id="KW-0808">Transferase</keyword>
<keyword evidence="5" id="KW-1185">Reference proteome</keyword>
<name>A0ABP6A0E8_9ACTN</name>
<evidence type="ECO:0000259" key="3">
    <source>
        <dbReference type="Pfam" id="PF13581"/>
    </source>
</evidence>
<dbReference type="PANTHER" id="PTHR35526:SF3">
    <property type="entry name" value="ANTI-SIGMA-F FACTOR RSBW"/>
    <property type="match status" value="1"/>
</dbReference>
<feature type="region of interest" description="Disordered" evidence="2">
    <location>
        <begin position="52"/>
        <end position="74"/>
    </location>
</feature>
<evidence type="ECO:0000256" key="1">
    <source>
        <dbReference type="ARBA" id="ARBA00022527"/>
    </source>
</evidence>
<dbReference type="Proteomes" id="UP001501721">
    <property type="component" value="Unassembled WGS sequence"/>
</dbReference>
<dbReference type="Pfam" id="PF13581">
    <property type="entry name" value="HATPase_c_2"/>
    <property type="match status" value="1"/>
</dbReference>
<evidence type="ECO:0000256" key="2">
    <source>
        <dbReference type="SAM" id="MobiDB-lite"/>
    </source>
</evidence>
<dbReference type="InterPro" id="IPR003594">
    <property type="entry name" value="HATPase_dom"/>
</dbReference>
<evidence type="ECO:0000313" key="4">
    <source>
        <dbReference type="EMBL" id="GAA2507452.1"/>
    </source>
</evidence>